<evidence type="ECO:0000256" key="3">
    <source>
        <dbReference type="ARBA" id="ARBA00022729"/>
    </source>
</evidence>
<evidence type="ECO:0000256" key="1">
    <source>
        <dbReference type="ARBA" id="ARBA00004193"/>
    </source>
</evidence>
<evidence type="ECO:0000256" key="5">
    <source>
        <dbReference type="ARBA" id="ARBA00023139"/>
    </source>
</evidence>
<evidence type="ECO:0000256" key="6">
    <source>
        <dbReference type="ARBA" id="ARBA00023288"/>
    </source>
</evidence>
<comment type="caution">
    <text evidence="7">The sequence shown here is derived from an EMBL/GenBank/DDBJ whole genome shotgun (WGS) entry which is preliminary data.</text>
</comment>
<name>A0A2T0LVA7_9PSEU</name>
<reference evidence="7 8" key="1">
    <citation type="submission" date="2018-03" db="EMBL/GenBank/DDBJ databases">
        <title>Genomic Encyclopedia of Type Strains, Phase III (KMG-III): the genomes of soil and plant-associated and newly described type strains.</title>
        <authorList>
            <person name="Whitman W."/>
        </authorList>
    </citation>
    <scope>NUCLEOTIDE SEQUENCE [LARGE SCALE GENOMIC DNA]</scope>
    <source>
        <strain evidence="7 8">CGMCC 4.7125</strain>
    </source>
</reference>
<keyword evidence="5" id="KW-0564">Palmitate</keyword>
<evidence type="ECO:0000256" key="4">
    <source>
        <dbReference type="ARBA" id="ARBA00023136"/>
    </source>
</evidence>
<keyword evidence="3" id="KW-0732">Signal</keyword>
<proteinExistence type="predicted"/>
<keyword evidence="6 7" id="KW-0449">Lipoprotein</keyword>
<dbReference type="PROSITE" id="PS51257">
    <property type="entry name" value="PROKAR_LIPOPROTEIN"/>
    <property type="match status" value="1"/>
</dbReference>
<gene>
    <name evidence="7" type="ORF">B0I33_105338</name>
</gene>
<dbReference type="EMBL" id="PVNH01000005">
    <property type="protein sequence ID" value="PRX47756.1"/>
    <property type="molecule type" value="Genomic_DNA"/>
</dbReference>
<dbReference type="Gene3D" id="3.30.2030.20">
    <property type="match status" value="1"/>
</dbReference>
<evidence type="ECO:0000313" key="7">
    <source>
        <dbReference type="EMBL" id="PRX47756.1"/>
    </source>
</evidence>
<accession>A0A2T0LVA7</accession>
<organism evidence="7 8">
    <name type="scientific">Prauserella shujinwangii</name>
    <dbReference type="NCBI Taxonomy" id="1453103"/>
    <lineage>
        <taxon>Bacteria</taxon>
        <taxon>Bacillati</taxon>
        <taxon>Actinomycetota</taxon>
        <taxon>Actinomycetes</taxon>
        <taxon>Pseudonocardiales</taxon>
        <taxon>Pseudonocardiaceae</taxon>
        <taxon>Prauserella</taxon>
    </lineage>
</organism>
<comment type="subcellular location">
    <subcellularLocation>
        <location evidence="1">Cell membrane</location>
        <topology evidence="1">Lipid-anchor</topology>
    </subcellularLocation>
</comment>
<dbReference type="Pfam" id="PF16708">
    <property type="entry name" value="LppA"/>
    <property type="match status" value="1"/>
</dbReference>
<keyword evidence="8" id="KW-1185">Reference proteome</keyword>
<protein>
    <submittedName>
        <fullName evidence="7">Putative LppA-like lipoprotein</fullName>
    </submittedName>
</protein>
<dbReference type="Proteomes" id="UP000238362">
    <property type="component" value="Unassembled WGS sequence"/>
</dbReference>
<evidence type="ECO:0000313" key="8">
    <source>
        <dbReference type="Proteomes" id="UP000238362"/>
    </source>
</evidence>
<keyword evidence="4" id="KW-0472">Membrane</keyword>
<dbReference type="InterPro" id="IPR032018">
    <property type="entry name" value="LppA/LppB/LprP"/>
</dbReference>
<evidence type="ECO:0000256" key="2">
    <source>
        <dbReference type="ARBA" id="ARBA00022475"/>
    </source>
</evidence>
<keyword evidence="2" id="KW-1003">Cell membrane</keyword>
<dbReference type="AlphaFoldDB" id="A0A2T0LVA7"/>
<dbReference type="RefSeq" id="WP_245900677.1">
    <property type="nucleotide sequence ID" value="NZ_PVNH01000005.1"/>
</dbReference>
<sequence length="189" mass="20522">MTIRAAVTAVTCAAALLVSGCGPDQSKDGDVNAHFAELLRRPDIERVQADYLAMVERIQSGLVREIGIEPFPDDGDEPVSGSACPGEFSAVPEAEVRRYRFGASPTPIDDDTWPRALRLVGDLAAERGFDRQDVVVDRPGDHEVAFRDRYGAELIFGTAENTVVSLSTGCHLTREAHERGTPAPEEPLY</sequence>
<dbReference type="GO" id="GO:0005886">
    <property type="term" value="C:plasma membrane"/>
    <property type="evidence" value="ECO:0007669"/>
    <property type="project" value="UniProtKB-SubCell"/>
</dbReference>